<evidence type="ECO:0000256" key="2">
    <source>
        <dbReference type="ARBA" id="ARBA00004749"/>
    </source>
</evidence>
<feature type="domain" description="Ubiquinone biosynthesis protein COQ9 HTH" evidence="11">
    <location>
        <begin position="62"/>
        <end position="89"/>
    </location>
</feature>
<dbReference type="FunFam" id="1.10.357.10:FF:000004">
    <property type="entry name" value="Ubiquinone biosynthesis protein COQ9, mitochondrial"/>
    <property type="match status" value="1"/>
</dbReference>
<dbReference type="GO" id="GO:0006744">
    <property type="term" value="P:ubiquinone biosynthetic process"/>
    <property type="evidence" value="ECO:0007669"/>
    <property type="project" value="UniProtKB-UniRule"/>
</dbReference>
<dbReference type="PANTHER" id="PTHR21427:SF19">
    <property type="entry name" value="UBIQUINONE BIOSYNTHESIS PROTEIN COQ9, MITOCHONDRIAL"/>
    <property type="match status" value="1"/>
</dbReference>
<dbReference type="OrthoDB" id="619536at2759"/>
<reference evidence="12 13" key="1">
    <citation type="submission" date="2016-07" db="EMBL/GenBank/DDBJ databases">
        <title>Pervasive Adenine N6-methylation of Active Genes in Fungi.</title>
        <authorList>
            <consortium name="DOE Joint Genome Institute"/>
            <person name="Mondo S.J."/>
            <person name="Dannebaum R.O."/>
            <person name="Kuo R.C."/>
            <person name="Labutti K."/>
            <person name="Haridas S."/>
            <person name="Kuo A."/>
            <person name="Salamov A."/>
            <person name="Ahrendt S.R."/>
            <person name="Lipzen A."/>
            <person name="Sullivan W."/>
            <person name="Andreopoulos W.B."/>
            <person name="Clum A."/>
            <person name="Lindquist E."/>
            <person name="Daum C."/>
            <person name="Ramamoorthy G.K."/>
            <person name="Gryganskyi A."/>
            <person name="Culley D."/>
            <person name="Magnuson J.K."/>
            <person name="James T.Y."/>
            <person name="O'Malley M.A."/>
            <person name="Stajich J.E."/>
            <person name="Spatafora J.W."/>
            <person name="Visel A."/>
            <person name="Grigoriev I.V."/>
        </authorList>
    </citation>
    <scope>NUCLEOTIDE SEQUENCE [LARGE SCALE GENOMIC DNA]</scope>
    <source>
        <strain evidence="12 13">NRRL 1336</strain>
    </source>
</reference>
<keyword evidence="4 8" id="KW-0831">Ubiquinone biosynthesis</keyword>
<dbReference type="InterPro" id="IPR012762">
    <property type="entry name" value="Ubiq_biosynth_COQ9"/>
</dbReference>
<protein>
    <recommendedName>
        <fullName evidence="8">Ubiquinone biosynthesis protein</fullName>
    </recommendedName>
</protein>
<dbReference type="Gene3D" id="1.10.357.10">
    <property type="entry name" value="Tetracycline Repressor, domain 2"/>
    <property type="match status" value="1"/>
</dbReference>
<sequence length="275" mass="30713">MLRSITASTLRNVKTYQSIPAIAQRATVYSSMRFFSTPTANTPPPQQHESHATLDTSSKQQDVRQSLLQASLGHVAQHGWTMESMAHGAADLGLPSVVHGVFPGGPAGLVDAYLQECQQEFTRLMHTNGNGPEQYWHPQASLTDKVRALTVLRLNMLKPYARRWPEALAILATPSNVPMGFRHLSELVDDIWYYAGDRSPDMNWYTKRASLATIYSATELYMSQDISPEFVETYRFLDRRLSEAEWMDAATSQLGTMLSFGARSFVGAITQSRGH</sequence>
<dbReference type="GO" id="GO:0005743">
    <property type="term" value="C:mitochondrial inner membrane"/>
    <property type="evidence" value="ECO:0007669"/>
    <property type="project" value="TreeGrafter"/>
</dbReference>
<comment type="similarity">
    <text evidence="3 8">Belongs to the COQ9 family.</text>
</comment>
<comment type="caution">
    <text evidence="12">The sequence shown here is derived from an EMBL/GenBank/DDBJ whole genome shotgun (WGS) entry which is preliminary data.</text>
</comment>
<dbReference type="Pfam" id="PF21392">
    <property type="entry name" value="COQ9_N"/>
    <property type="match status" value="1"/>
</dbReference>
<dbReference type="STRING" id="90262.A0A1X2HXZ3"/>
<keyword evidence="6 8" id="KW-0446">Lipid-binding</keyword>
<dbReference type="PANTHER" id="PTHR21427">
    <property type="entry name" value="UBIQUINONE BIOSYNTHESIS PROTEIN COQ9, MITOCHONDRIAL"/>
    <property type="match status" value="1"/>
</dbReference>
<keyword evidence="7 8" id="KW-0496">Mitochondrion</keyword>
<evidence type="ECO:0000256" key="8">
    <source>
        <dbReference type="RuleBase" id="RU366063"/>
    </source>
</evidence>
<dbReference type="NCBIfam" id="TIGR02396">
    <property type="entry name" value="diverge_rpsU"/>
    <property type="match status" value="1"/>
</dbReference>
<evidence type="ECO:0000256" key="7">
    <source>
        <dbReference type="ARBA" id="ARBA00023128"/>
    </source>
</evidence>
<evidence type="ECO:0000256" key="1">
    <source>
        <dbReference type="ARBA" id="ARBA00004173"/>
    </source>
</evidence>
<feature type="region of interest" description="Disordered" evidence="9">
    <location>
        <begin position="36"/>
        <end position="59"/>
    </location>
</feature>
<evidence type="ECO:0000259" key="10">
    <source>
        <dbReference type="Pfam" id="PF08511"/>
    </source>
</evidence>
<dbReference type="Pfam" id="PF08511">
    <property type="entry name" value="COQ9"/>
    <property type="match status" value="1"/>
</dbReference>
<comment type="function">
    <text evidence="8">Membrane-associated protein that warps the membrane surface to access and bind aromatic isoprenes with high specificity, including ubiquinone (CoQ) isoprene intermediates and presents them directly to Coq7, therefore facilitating the Coq7-mediated hydroxylase step. Participates in the biosynthesis of coenzyme Q, also named ubiquinone, an essential lipid-soluble electron transporter for aerobic cellular respiration.</text>
</comment>
<dbReference type="InterPro" id="IPR013718">
    <property type="entry name" value="COQ9_C"/>
</dbReference>
<keyword evidence="13" id="KW-1185">Reference proteome</keyword>
<evidence type="ECO:0000256" key="5">
    <source>
        <dbReference type="ARBA" id="ARBA00022946"/>
    </source>
</evidence>
<name>A0A1X2HXZ3_9FUNG</name>
<evidence type="ECO:0000256" key="6">
    <source>
        <dbReference type="ARBA" id="ARBA00023121"/>
    </source>
</evidence>
<accession>A0A1X2HXZ3</accession>
<dbReference type="AlphaFoldDB" id="A0A1X2HXZ3"/>
<proteinExistence type="inferred from homology"/>
<dbReference type="EMBL" id="MCGE01000046">
    <property type="protein sequence ID" value="ORZ05064.1"/>
    <property type="molecule type" value="Genomic_DNA"/>
</dbReference>
<evidence type="ECO:0000313" key="12">
    <source>
        <dbReference type="EMBL" id="ORZ05064.1"/>
    </source>
</evidence>
<dbReference type="GO" id="GO:0008289">
    <property type="term" value="F:lipid binding"/>
    <property type="evidence" value="ECO:0007669"/>
    <property type="project" value="UniProtKB-UniRule"/>
</dbReference>
<keyword evidence="5" id="KW-0809">Transit peptide</keyword>
<evidence type="ECO:0000259" key="11">
    <source>
        <dbReference type="Pfam" id="PF21392"/>
    </source>
</evidence>
<evidence type="ECO:0000313" key="13">
    <source>
        <dbReference type="Proteomes" id="UP000193560"/>
    </source>
</evidence>
<dbReference type="UniPathway" id="UPA00232"/>
<organism evidence="12 13">
    <name type="scientific">Absidia repens</name>
    <dbReference type="NCBI Taxonomy" id="90262"/>
    <lineage>
        <taxon>Eukaryota</taxon>
        <taxon>Fungi</taxon>
        <taxon>Fungi incertae sedis</taxon>
        <taxon>Mucoromycota</taxon>
        <taxon>Mucoromycotina</taxon>
        <taxon>Mucoromycetes</taxon>
        <taxon>Mucorales</taxon>
        <taxon>Cunninghamellaceae</taxon>
        <taxon>Absidia</taxon>
    </lineage>
</organism>
<dbReference type="InterPro" id="IPR048674">
    <property type="entry name" value="COQ9_HTH"/>
</dbReference>
<evidence type="ECO:0000256" key="4">
    <source>
        <dbReference type="ARBA" id="ARBA00022688"/>
    </source>
</evidence>
<gene>
    <name evidence="12" type="ORF">BCR42DRAFT_362019</name>
</gene>
<comment type="subcellular location">
    <subcellularLocation>
        <location evidence="1 8">Mitochondrion</location>
    </subcellularLocation>
</comment>
<comment type="pathway">
    <text evidence="2 8">Cofactor biosynthesis; ubiquinone biosynthesis.</text>
</comment>
<evidence type="ECO:0000256" key="3">
    <source>
        <dbReference type="ARBA" id="ARBA00010766"/>
    </source>
</evidence>
<dbReference type="Proteomes" id="UP000193560">
    <property type="component" value="Unassembled WGS sequence"/>
</dbReference>
<evidence type="ECO:0000256" key="9">
    <source>
        <dbReference type="SAM" id="MobiDB-lite"/>
    </source>
</evidence>
<feature type="domain" description="COQ9 C-terminal" evidence="10">
    <location>
        <begin position="178"/>
        <end position="245"/>
    </location>
</feature>